<accession>A0A1D2MAB6</accession>
<dbReference type="GO" id="GO:0031416">
    <property type="term" value="C:NatB complex"/>
    <property type="evidence" value="ECO:0007669"/>
    <property type="project" value="TreeGrafter"/>
</dbReference>
<dbReference type="Gene3D" id="1.25.40.1040">
    <property type="match status" value="1"/>
</dbReference>
<dbReference type="OrthoDB" id="1874341at2759"/>
<feature type="region of interest" description="Disordered" evidence="4">
    <location>
        <begin position="844"/>
        <end position="877"/>
    </location>
</feature>
<dbReference type="STRING" id="48709.A0A1D2MAB6"/>
<protein>
    <recommendedName>
        <fullName evidence="3">N-terminal acetyltransferase B complex subunit MDM20 homolog</fullName>
    </recommendedName>
</protein>
<dbReference type="AlphaFoldDB" id="A0A1D2MAB6"/>
<comment type="caution">
    <text evidence="5">The sequence shown here is derived from an EMBL/GenBank/DDBJ whole genome shotgun (WGS) entry which is preliminary data.</text>
</comment>
<reference evidence="5 6" key="1">
    <citation type="journal article" date="2016" name="Genome Biol. Evol.">
        <title>Gene Family Evolution Reflects Adaptation to Soil Environmental Stressors in the Genome of the Collembolan Orchesella cincta.</title>
        <authorList>
            <person name="Faddeeva-Vakhrusheva A."/>
            <person name="Derks M.F."/>
            <person name="Anvar S.Y."/>
            <person name="Agamennone V."/>
            <person name="Suring W."/>
            <person name="Smit S."/>
            <person name="van Straalen N.M."/>
            <person name="Roelofs D."/>
        </authorList>
    </citation>
    <scope>NUCLEOTIDE SEQUENCE [LARGE SCALE GENOMIC DNA]</scope>
    <source>
        <tissue evidence="5">Mixed pool</tissue>
    </source>
</reference>
<dbReference type="Pfam" id="PF09797">
    <property type="entry name" value="NatB_MDM20"/>
    <property type="match status" value="1"/>
</dbReference>
<dbReference type="PANTHER" id="PTHR22767">
    <property type="entry name" value="N-TERMINAL ACETYLTRANSFERASE-RELATED"/>
    <property type="match status" value="1"/>
</dbReference>
<dbReference type="InterPro" id="IPR019183">
    <property type="entry name" value="NAA25_NatB_aux_su"/>
</dbReference>
<feature type="compositionally biased region" description="Low complexity" evidence="4">
    <location>
        <begin position="844"/>
        <end position="853"/>
    </location>
</feature>
<comment type="similarity">
    <text evidence="1">Belongs to the MDM20/NAA25 family.</text>
</comment>
<dbReference type="Proteomes" id="UP000094527">
    <property type="component" value="Unassembled WGS sequence"/>
</dbReference>
<keyword evidence="2" id="KW-0802">TPR repeat</keyword>
<proteinExistence type="inferred from homology"/>
<sequence length="972" mass="109396">VVMNGDLNAEAARLRERKLRFLYELVDSENNKKVITEVDRLLKKQPGFTCAKILKALALIRMQKTVEAKEILDLVIKEVPVDDGSIQALSICYKELDDHVTMSKVFEAASKKLPSEELMTHSFMAQVRTNEFQKMQLTALNLYKMYSKPTYFGWAVASLLIKADKLTPADSGRPISLTLAERMLGKFISEVDKTQVGGVEESILLLYLETLSKQKKWEEVLTALKDFIGYPDPSRARPGTMTPFMITEEYHLIQRIITLFKNDEEIGPEVKSLLDELLTKFQARVRADLQMACKFGAEKPSFYTDMIPYVNSPLLSSEMKEEFMQIVALHSKHDGDQDQDQSIYSSVRDIIRDVNYELLDRDLFPDPGPLQRKSRAERCLLKYFSADSISSSLRSGSESDKNLITKEADYHDQFLVIAASTLMAKYDDDENDFDGVLSSIRSSKPEEIPLENLNLDENPQKSSYSLSDQDYLLMTAILLMEFGLKQCPYNHSLRILLIKAYTRIGAVQRACVVSTGLDIKHVQWDSLGFLIIWKVLRGGLYAISRQMLTVAESVYLNYKRDCMEHLITAYKFGSFGKIQEFEGFREQLLNSCQFGLIQVEKQLLQLSSTTLSSATNHPQVKISPALVAKSLEVEKTGGEDMFWKKKEFTDNRDFTILSYLESNQKPFENLKAKTGETDVELVKIRRALLVLLAETVVLVEEEKNSNPGRLERIDEALSIIREKTGLKMDGNCENVPYFNGLWPPAQLQYFEMGCLSTIVEMVGEVRKAIGESGAGASCLVSMSSMITSFWSGVKTRLTEKMSKLTILTMGGCIEDIHHVVETFSFACILFGVAIKAGKTREASGSGTAVSATSSRRKKKAASDAASKAAAQGPPPDFAPLKEVHSSLRDLIMEFRLVDICSIPPRANWHWSTAQKEWEGLLSDKLKEKVFAPAWDEVQQGIVDSYGLQLDQFMRAVDNNSKFVTGMETSSAQ</sequence>
<dbReference type="EMBL" id="LJIJ01002337">
    <property type="protein sequence ID" value="ODM89824.1"/>
    <property type="molecule type" value="Genomic_DNA"/>
</dbReference>
<gene>
    <name evidence="5" type="ORF">Ocin01_16856</name>
</gene>
<dbReference type="PANTHER" id="PTHR22767:SF3">
    <property type="entry name" value="N-ALPHA-ACETYLTRANSFERASE 25, NATB AUXILIARY SUBUNIT"/>
    <property type="match status" value="1"/>
</dbReference>
<evidence type="ECO:0000313" key="6">
    <source>
        <dbReference type="Proteomes" id="UP000094527"/>
    </source>
</evidence>
<evidence type="ECO:0000256" key="2">
    <source>
        <dbReference type="ARBA" id="ARBA00022803"/>
    </source>
</evidence>
<evidence type="ECO:0000256" key="1">
    <source>
        <dbReference type="ARBA" id="ARBA00006298"/>
    </source>
</evidence>
<dbReference type="SUPFAM" id="SSF48452">
    <property type="entry name" value="TPR-like"/>
    <property type="match status" value="1"/>
</dbReference>
<name>A0A1D2MAB6_ORCCI</name>
<evidence type="ECO:0000256" key="4">
    <source>
        <dbReference type="SAM" id="MobiDB-lite"/>
    </source>
</evidence>
<evidence type="ECO:0000256" key="3">
    <source>
        <dbReference type="ARBA" id="ARBA00029872"/>
    </source>
</evidence>
<feature type="non-terminal residue" evidence="5">
    <location>
        <position position="1"/>
    </location>
</feature>
<keyword evidence="6" id="KW-1185">Reference proteome</keyword>
<dbReference type="InterPro" id="IPR011990">
    <property type="entry name" value="TPR-like_helical_dom_sf"/>
</dbReference>
<organism evidence="5 6">
    <name type="scientific">Orchesella cincta</name>
    <name type="common">Springtail</name>
    <name type="synonym">Podura cincta</name>
    <dbReference type="NCBI Taxonomy" id="48709"/>
    <lineage>
        <taxon>Eukaryota</taxon>
        <taxon>Metazoa</taxon>
        <taxon>Ecdysozoa</taxon>
        <taxon>Arthropoda</taxon>
        <taxon>Hexapoda</taxon>
        <taxon>Collembola</taxon>
        <taxon>Entomobryomorpha</taxon>
        <taxon>Entomobryoidea</taxon>
        <taxon>Orchesellidae</taxon>
        <taxon>Orchesellinae</taxon>
        <taxon>Orchesella</taxon>
    </lineage>
</organism>
<evidence type="ECO:0000313" key="5">
    <source>
        <dbReference type="EMBL" id="ODM89824.1"/>
    </source>
</evidence>